<evidence type="ECO:0000256" key="1">
    <source>
        <dbReference type="SAM" id="Phobius"/>
    </source>
</evidence>
<protein>
    <submittedName>
        <fullName evidence="2">Uncharacterized protein</fullName>
    </submittedName>
</protein>
<accession>A0AA38JPQ7</accession>
<gene>
    <name evidence="2" type="ORF">DFJ43DRAFT_1152575</name>
</gene>
<sequence length="331" mass="37649">MPNAADTSIHWKKCKRTSIEDRLNQTAAARHVLNITAHTLPSPHLPSASLEEEHLSDKAAVEKYNDLHASTVDHGSAEEEEEREVTVWQDLQDYNSEGYDSEEEYYASCRGGFSLVWTVWHMFLQKLSSLYRLLLVHLALAVALFNLMVVASPLGTTHLLKRDPETSEFVIKLGRKQTGSDAWLPNSVDFAKDQKLILLIGNHLLEFQASNDPHIIHQNQIPLPDRSHCILLGGGRHSHLSLTIRSDKAAVFWAQITNLSDLEAKVGWKIHDDLDYNYAVLSVLIHGWGDPEWERMRFNEVKEWSEIISVNRDLRNNIRVPTESLSAKPKQ</sequence>
<keyword evidence="1" id="KW-0472">Membrane</keyword>
<proteinExistence type="predicted"/>
<name>A0AA38JPQ7_9AGAR</name>
<reference evidence="2" key="1">
    <citation type="submission" date="2022-08" db="EMBL/GenBank/DDBJ databases">
        <authorList>
            <consortium name="DOE Joint Genome Institute"/>
            <person name="Min B."/>
            <person name="Sierra-Patev S."/>
            <person name="Naranjo-Ortiz M."/>
            <person name="Looney B."/>
            <person name="Konkel Z."/>
            <person name="Slot J.C."/>
            <person name="Sakamoto Y."/>
            <person name="Steenwyk J.L."/>
            <person name="Rokas A."/>
            <person name="Carro J."/>
            <person name="Camarero S."/>
            <person name="Ferreira P."/>
            <person name="Molpeceres G."/>
            <person name="Ruiz-duenas F.J."/>
            <person name="Serrano A."/>
            <person name="Henrissat B."/>
            <person name="Drula E."/>
            <person name="Hughes K.W."/>
            <person name="Mata J.L."/>
            <person name="Ishikawa N.K."/>
            <person name="Vargas-Isla R."/>
            <person name="Ushijima S."/>
            <person name="Smith C.A."/>
            <person name="Ahrendt S."/>
            <person name="Andreopoulos W."/>
            <person name="He G."/>
            <person name="LaButti K."/>
            <person name="Lipzen A."/>
            <person name="Ng V."/>
            <person name="Riley R."/>
            <person name="Sandor L."/>
            <person name="Barry K."/>
            <person name="Martinez A.T."/>
            <person name="Xiao Y."/>
            <person name="Gibbons J.G."/>
            <person name="Terashima K."/>
            <person name="Hibbett D.S."/>
            <person name="Grigoriev I.V."/>
        </authorList>
    </citation>
    <scope>NUCLEOTIDE SEQUENCE</scope>
    <source>
        <strain evidence="2">ET3784</strain>
    </source>
</reference>
<evidence type="ECO:0000313" key="3">
    <source>
        <dbReference type="Proteomes" id="UP001176059"/>
    </source>
</evidence>
<dbReference type="AlphaFoldDB" id="A0AA38JPQ7"/>
<dbReference type="EMBL" id="JANVFO010000015">
    <property type="protein sequence ID" value="KAJ3733870.1"/>
    <property type="molecule type" value="Genomic_DNA"/>
</dbReference>
<reference evidence="2" key="2">
    <citation type="journal article" date="2023" name="Proc. Natl. Acad. Sci. U.S.A.">
        <title>A global phylogenomic analysis of the shiitake genus Lentinula.</title>
        <authorList>
            <person name="Sierra-Patev S."/>
            <person name="Min B."/>
            <person name="Naranjo-Ortiz M."/>
            <person name="Looney B."/>
            <person name="Konkel Z."/>
            <person name="Slot J.C."/>
            <person name="Sakamoto Y."/>
            <person name="Steenwyk J.L."/>
            <person name="Rokas A."/>
            <person name="Carro J."/>
            <person name="Camarero S."/>
            <person name="Ferreira P."/>
            <person name="Molpeceres G."/>
            <person name="Ruiz-Duenas F.J."/>
            <person name="Serrano A."/>
            <person name="Henrissat B."/>
            <person name="Drula E."/>
            <person name="Hughes K.W."/>
            <person name="Mata J.L."/>
            <person name="Ishikawa N.K."/>
            <person name="Vargas-Isla R."/>
            <person name="Ushijima S."/>
            <person name="Smith C.A."/>
            <person name="Donoghue J."/>
            <person name="Ahrendt S."/>
            <person name="Andreopoulos W."/>
            <person name="He G."/>
            <person name="LaButti K."/>
            <person name="Lipzen A."/>
            <person name="Ng V."/>
            <person name="Riley R."/>
            <person name="Sandor L."/>
            <person name="Barry K."/>
            <person name="Martinez A.T."/>
            <person name="Xiao Y."/>
            <person name="Gibbons J.G."/>
            <person name="Terashima K."/>
            <person name="Grigoriev I.V."/>
            <person name="Hibbett D."/>
        </authorList>
    </citation>
    <scope>NUCLEOTIDE SEQUENCE</scope>
    <source>
        <strain evidence="2">ET3784</strain>
    </source>
</reference>
<comment type="caution">
    <text evidence="2">The sequence shown here is derived from an EMBL/GenBank/DDBJ whole genome shotgun (WGS) entry which is preliminary data.</text>
</comment>
<feature type="transmembrane region" description="Helical" evidence="1">
    <location>
        <begin position="130"/>
        <end position="151"/>
    </location>
</feature>
<keyword evidence="3" id="KW-1185">Reference proteome</keyword>
<keyword evidence="1" id="KW-1133">Transmembrane helix</keyword>
<dbReference type="Proteomes" id="UP001176059">
    <property type="component" value="Unassembled WGS sequence"/>
</dbReference>
<keyword evidence="1" id="KW-0812">Transmembrane</keyword>
<evidence type="ECO:0000313" key="2">
    <source>
        <dbReference type="EMBL" id="KAJ3733870.1"/>
    </source>
</evidence>
<organism evidence="2 3">
    <name type="scientific">Lentinula guzmanii</name>
    <dbReference type="NCBI Taxonomy" id="2804957"/>
    <lineage>
        <taxon>Eukaryota</taxon>
        <taxon>Fungi</taxon>
        <taxon>Dikarya</taxon>
        <taxon>Basidiomycota</taxon>
        <taxon>Agaricomycotina</taxon>
        <taxon>Agaricomycetes</taxon>
        <taxon>Agaricomycetidae</taxon>
        <taxon>Agaricales</taxon>
        <taxon>Marasmiineae</taxon>
        <taxon>Omphalotaceae</taxon>
        <taxon>Lentinula</taxon>
    </lineage>
</organism>